<dbReference type="InterPro" id="IPR001509">
    <property type="entry name" value="Epimerase_deHydtase"/>
</dbReference>
<dbReference type="InterPro" id="IPR011912">
    <property type="entry name" value="Heptose_epim"/>
</dbReference>
<dbReference type="CDD" id="cd05248">
    <property type="entry name" value="ADP_GME_SDR_e"/>
    <property type="match status" value="1"/>
</dbReference>
<dbReference type="PANTHER" id="PTHR43103:SF3">
    <property type="entry name" value="ADP-L-GLYCERO-D-MANNO-HEPTOSE-6-EPIMERASE"/>
    <property type="match status" value="1"/>
</dbReference>
<feature type="binding site" evidence="4">
    <location>
        <position position="61"/>
    </location>
    <ligand>
        <name>NADP(+)</name>
        <dbReference type="ChEBI" id="CHEBI:58349"/>
    </ligand>
</feature>
<feature type="binding site" evidence="4">
    <location>
        <position position="203"/>
    </location>
    <ligand>
        <name>substrate</name>
    </ligand>
</feature>
<feature type="binding site" evidence="4">
    <location>
        <position position="232"/>
    </location>
    <ligand>
        <name>substrate</name>
    </ligand>
</feature>
<comment type="domain">
    <text evidence="4">Contains a large N-terminal NADP-binding domain, and a smaller C-terminal substrate-binding domain.</text>
</comment>
<proteinExistence type="inferred from homology"/>
<dbReference type="UniPathway" id="UPA00356">
    <property type="reaction ID" value="UER00440"/>
</dbReference>
<organism evidence="7 8">
    <name type="scientific">Brachyspira pilosicoli P43/6/78</name>
    <dbReference type="NCBI Taxonomy" id="1042417"/>
    <lineage>
        <taxon>Bacteria</taxon>
        <taxon>Pseudomonadati</taxon>
        <taxon>Spirochaetota</taxon>
        <taxon>Spirochaetia</taxon>
        <taxon>Brachyspirales</taxon>
        <taxon>Brachyspiraceae</taxon>
        <taxon>Brachyspira</taxon>
    </lineage>
</organism>
<evidence type="ECO:0000259" key="6">
    <source>
        <dbReference type="Pfam" id="PF01370"/>
    </source>
</evidence>
<evidence type="ECO:0000313" key="8">
    <source>
        <dbReference type="Proteomes" id="UP000010793"/>
    </source>
</evidence>
<comment type="similarity">
    <text evidence="4">Belongs to the NAD(P)-dependent epimerase/dehydratase family. HldD subfamily.</text>
</comment>
<name>A0A3B6VJI7_BRAPL</name>
<dbReference type="GO" id="GO:0005975">
    <property type="term" value="P:carbohydrate metabolic process"/>
    <property type="evidence" value="ECO:0007669"/>
    <property type="project" value="UniProtKB-UniRule"/>
</dbReference>
<feature type="active site" description="Proton acceptor" evidence="4">
    <location>
        <position position="201"/>
    </location>
</feature>
<reference evidence="7 8" key="1">
    <citation type="journal article" date="2013" name="Genome Announc.">
        <title>Complete Genome Sequence of the Porcine Strain Brachyspira pilosicoli P43/6/78(T.).</title>
        <authorList>
            <person name="Lin C."/>
            <person name="den Bakker H.C."/>
            <person name="Suzuki H."/>
            <person name="Lefebure T."/>
            <person name="Ponnala L."/>
            <person name="Sun Q."/>
            <person name="Stanhope M.J."/>
            <person name="Wiedmann M."/>
            <person name="Duhamel G.E."/>
        </authorList>
    </citation>
    <scope>NUCLEOTIDE SEQUENCE [LARGE SCALE GENOMIC DNA]</scope>
    <source>
        <strain evidence="7 8">P43/6/78</strain>
    </source>
</reference>
<evidence type="ECO:0000313" key="7">
    <source>
        <dbReference type="EMBL" id="AGA65958.1"/>
    </source>
</evidence>
<feature type="binding site" evidence="4">
    <location>
        <position position="76"/>
    </location>
    <ligand>
        <name>NADP(+)</name>
        <dbReference type="ChEBI" id="CHEBI:58349"/>
    </ligand>
</feature>
<keyword evidence="8" id="KW-1185">Reference proteome</keyword>
<keyword evidence="2 4" id="KW-0413">Isomerase</keyword>
<feature type="binding site" evidence="4">
    <location>
        <begin position="54"/>
        <end position="55"/>
    </location>
    <ligand>
        <name>NADP(+)</name>
        <dbReference type="ChEBI" id="CHEBI:58349"/>
    </ligand>
</feature>
<evidence type="ECO:0000256" key="5">
    <source>
        <dbReference type="SAM" id="Phobius"/>
    </source>
</evidence>
<keyword evidence="1 4" id="KW-0521">NADP</keyword>
<dbReference type="EMBL" id="CP002873">
    <property type="protein sequence ID" value="AGA65958.1"/>
    <property type="molecule type" value="Genomic_DNA"/>
</dbReference>
<feature type="domain" description="NAD-dependent epimerase/dehydratase" evidence="6">
    <location>
        <begin position="25"/>
        <end position="260"/>
    </location>
</feature>
<evidence type="ECO:0000256" key="2">
    <source>
        <dbReference type="ARBA" id="ARBA00023235"/>
    </source>
</evidence>
<dbReference type="SUPFAM" id="SSF51735">
    <property type="entry name" value="NAD(P)-binding Rossmann-fold domains"/>
    <property type="match status" value="1"/>
</dbReference>
<dbReference type="Gene3D" id="3.40.50.720">
    <property type="entry name" value="NAD(P)-binding Rossmann-like Domain"/>
    <property type="match status" value="1"/>
</dbReference>
<evidence type="ECO:0000256" key="1">
    <source>
        <dbReference type="ARBA" id="ARBA00022857"/>
    </source>
</evidence>
<comment type="subunit">
    <text evidence="4">Homopentamer.</text>
</comment>
<accession>A0A3B6VJI7</accession>
<dbReference type="KEGG" id="bpip:BPP43_03290"/>
<feature type="binding site" evidence="4">
    <location>
        <position position="296"/>
    </location>
    <ligand>
        <name>substrate</name>
    </ligand>
</feature>
<gene>
    <name evidence="4" type="primary">hldD</name>
    <name evidence="7" type="ORF">BPP43_03290</name>
</gene>
<dbReference type="NCBIfam" id="TIGR02197">
    <property type="entry name" value="heptose_epim"/>
    <property type="match status" value="1"/>
</dbReference>
<dbReference type="HAMAP" id="MF_01601">
    <property type="entry name" value="Heptose_epimerase"/>
    <property type="match status" value="1"/>
</dbReference>
<evidence type="ECO:0000256" key="3">
    <source>
        <dbReference type="ARBA" id="ARBA00023277"/>
    </source>
</evidence>
<dbReference type="Proteomes" id="UP000010793">
    <property type="component" value="Chromosome"/>
</dbReference>
<comment type="cofactor">
    <cofactor evidence="4">
        <name>NADP(+)</name>
        <dbReference type="ChEBI" id="CHEBI:58349"/>
    </cofactor>
    <text evidence="4">Binds 1 NADP(+) per subunit.</text>
</comment>
<comment type="function">
    <text evidence="4">Catalyzes the interconversion between ADP-D-glycero-beta-D-manno-heptose and ADP-L-glycero-beta-D-manno-heptose via an epimerization at carbon 6 of the heptose.</text>
</comment>
<dbReference type="AlphaFoldDB" id="A0A3B6VJI7"/>
<protein>
    <recommendedName>
        <fullName evidence="4">ADP-L-glycero-D-manno-heptose-6-epimerase</fullName>
        <ecNumber evidence="4">5.1.3.20</ecNumber>
    </recommendedName>
    <alternativeName>
        <fullName evidence="4">ADP-L-glycero-beta-D-manno-heptose-6-epimerase</fullName>
        <shortName evidence="4">ADP-glyceromanno-heptose 6-epimerase</shortName>
        <shortName evidence="4">ADP-hep 6-epimerase</shortName>
        <shortName evidence="4">AGME</shortName>
    </alternativeName>
</protein>
<sequence length="338" mass="38859">MIFLVLWTILKENKKLNKRRLKYMIIVTGGAGFIGSNIVRGLNNLGISDILIVDNLKNASKHKNLNRVVFGDYIDKEDFDVYSFVENNKVDAIFHQGACSDTMETDGKYMMKNNYEYSQHILHACLENKVRFFYASSASVYGNGENGFAEDEKNEYPLNVYAFSKYQFDRYVNILFRNKKINSQVVGLRYFNVYGPQENHKGRMASVAFHLFNQIKAGEKMKIFEGSENFLRDFIHVDDVVSVNNFFFENENISGIFNCGTGKAESFVEIAKALKEMYSSSEIEYIPFPDALKGKYQKYTQADLTNLKKVGYTKEFMNVNTGVKKYAKVLEESSGYLM</sequence>
<feature type="binding site" evidence="4">
    <location>
        <position position="193"/>
    </location>
    <ligand>
        <name>NADP(+)</name>
        <dbReference type="ChEBI" id="CHEBI:58349"/>
    </ligand>
</feature>
<keyword evidence="3 4" id="KW-0119">Carbohydrate metabolism</keyword>
<feature type="binding site" evidence="4">
    <location>
        <position position="113"/>
    </location>
    <ligand>
        <name>NADP(+)</name>
        <dbReference type="ChEBI" id="CHEBI:58349"/>
    </ligand>
</feature>
<comment type="pathway">
    <text evidence="4">Nucleotide-sugar biosynthesis; ADP-L-glycero-beta-D-manno-heptose biosynthesis; ADP-L-glycero-beta-D-manno-heptose from D-glycero-beta-D-manno-heptose 7-phosphate: step 4/4.</text>
</comment>
<keyword evidence="5" id="KW-0472">Membrane</keyword>
<feature type="binding site" evidence="4">
    <location>
        <begin position="224"/>
        <end position="227"/>
    </location>
    <ligand>
        <name>substrate</name>
    </ligand>
</feature>
<dbReference type="GO" id="GO:0050661">
    <property type="term" value="F:NADP binding"/>
    <property type="evidence" value="ECO:0007669"/>
    <property type="project" value="InterPro"/>
</dbReference>
<feature type="binding site" evidence="4">
    <location>
        <position position="210"/>
    </location>
    <ligand>
        <name>substrate</name>
    </ligand>
</feature>
<feature type="binding site" evidence="4">
    <location>
        <position position="165"/>
    </location>
    <ligand>
        <name>NADP(+)</name>
        <dbReference type="ChEBI" id="CHEBI:58349"/>
    </ligand>
</feature>
<feature type="transmembrane region" description="Helical" evidence="5">
    <location>
        <begin position="21"/>
        <end position="39"/>
    </location>
</feature>
<feature type="active site" description="Proton acceptor" evidence="4">
    <location>
        <position position="161"/>
    </location>
</feature>
<dbReference type="GO" id="GO:0008712">
    <property type="term" value="F:ADP-glyceromanno-heptose 6-epimerase activity"/>
    <property type="evidence" value="ECO:0007669"/>
    <property type="project" value="UniProtKB-UniRule"/>
</dbReference>
<comment type="catalytic activity">
    <reaction evidence="4">
        <text>ADP-D-glycero-beta-D-manno-heptose = ADP-L-glycero-beta-D-manno-heptose</text>
        <dbReference type="Rhea" id="RHEA:17577"/>
        <dbReference type="ChEBI" id="CHEBI:59967"/>
        <dbReference type="ChEBI" id="CHEBI:61506"/>
        <dbReference type="EC" id="5.1.3.20"/>
    </reaction>
</comment>
<dbReference type="Pfam" id="PF01370">
    <property type="entry name" value="Epimerase"/>
    <property type="match status" value="1"/>
</dbReference>
<dbReference type="InterPro" id="IPR036291">
    <property type="entry name" value="NAD(P)-bd_dom_sf"/>
</dbReference>
<evidence type="ECO:0000256" key="4">
    <source>
        <dbReference type="HAMAP-Rule" id="MF_01601"/>
    </source>
</evidence>
<feature type="binding site" evidence="4">
    <location>
        <begin position="33"/>
        <end position="34"/>
    </location>
    <ligand>
        <name>NADP(+)</name>
        <dbReference type="ChEBI" id="CHEBI:58349"/>
    </ligand>
</feature>
<keyword evidence="5" id="KW-0812">Transmembrane</keyword>
<dbReference type="Gene3D" id="3.90.25.10">
    <property type="entry name" value="UDP-galactose 4-epimerase, domain 1"/>
    <property type="match status" value="1"/>
</dbReference>
<feature type="binding site" evidence="4">
    <location>
        <position position="192"/>
    </location>
    <ligand>
        <name>substrate</name>
    </ligand>
</feature>
<dbReference type="GO" id="GO:0097171">
    <property type="term" value="P:ADP-L-glycero-beta-D-manno-heptose biosynthetic process"/>
    <property type="evidence" value="ECO:0007669"/>
    <property type="project" value="UniProtKB-UniPathway"/>
</dbReference>
<keyword evidence="5" id="KW-1133">Transmembrane helix</keyword>
<dbReference type="PANTHER" id="PTHR43103">
    <property type="entry name" value="NUCLEOSIDE-DIPHOSPHATE-SUGAR EPIMERASE"/>
    <property type="match status" value="1"/>
</dbReference>
<feature type="binding site" evidence="4">
    <location>
        <begin position="96"/>
        <end position="100"/>
    </location>
    <ligand>
        <name>NADP(+)</name>
        <dbReference type="ChEBI" id="CHEBI:58349"/>
    </ligand>
</feature>
<dbReference type="EC" id="5.1.3.20" evidence="4"/>
<feature type="binding site" evidence="4">
    <location>
        <position position="201"/>
    </location>
    <ligand>
        <name>NADP(+)</name>
        <dbReference type="ChEBI" id="CHEBI:58349"/>
    </ligand>
</feature>